<proteinExistence type="predicted"/>
<name>K6YLT2_9ALTE</name>
<feature type="chain" id="PRO_5003901245" description="Outer membrane protein beta-barrel domain-containing protein" evidence="1">
    <location>
        <begin position="23"/>
        <end position="171"/>
    </location>
</feature>
<accession>K6YLT2</accession>
<dbReference type="RefSeq" id="WP_007619616.1">
    <property type="nucleotide sequence ID" value="NZ_BAEO01000027.1"/>
</dbReference>
<keyword evidence="3" id="KW-1185">Reference proteome</keyword>
<comment type="caution">
    <text evidence="2">The sequence shown here is derived from an EMBL/GenBank/DDBJ whole genome shotgun (WGS) entry which is preliminary data.</text>
</comment>
<sequence>MNNKMLLVVGVLGTLITAPVFASNDAGHGDPKHIPGVFIGYTHADGESEFSYGIEYEYKFSKQWGAGLVYEKTDEAHHGAGIDITLAAVYLHPWKELRIGLGIGQEKVGSYTDNSDIEHPHYHSSHKEDVVRASFSYDFHVGNIGVAPTIAFDFVDGETATVFGVAFVKPF</sequence>
<keyword evidence="1" id="KW-0732">Signal</keyword>
<dbReference type="AlphaFoldDB" id="K6YLT2"/>
<feature type="signal peptide" evidence="1">
    <location>
        <begin position="1"/>
        <end position="22"/>
    </location>
</feature>
<reference evidence="2 3" key="1">
    <citation type="journal article" date="2017" name="Antonie Van Leeuwenhoek">
        <title>Rhizobium rhizosphaerae sp. nov., a novel species isolated from rice rhizosphere.</title>
        <authorList>
            <person name="Zhao J.J."/>
            <person name="Zhang J."/>
            <person name="Zhang R.J."/>
            <person name="Zhang C.W."/>
            <person name="Yin H.Q."/>
            <person name="Zhang X.X."/>
        </authorList>
    </citation>
    <scope>NUCLEOTIDE SEQUENCE [LARGE SCALE GENOMIC DNA]</scope>
    <source>
        <strain evidence="2 3">BSs20135</strain>
    </source>
</reference>
<dbReference type="OrthoDB" id="1446922at2"/>
<evidence type="ECO:0000313" key="3">
    <source>
        <dbReference type="Proteomes" id="UP000006327"/>
    </source>
</evidence>
<evidence type="ECO:0000256" key="1">
    <source>
        <dbReference type="SAM" id="SignalP"/>
    </source>
</evidence>
<protein>
    <recommendedName>
        <fullName evidence="4">Outer membrane protein beta-barrel domain-containing protein</fullName>
    </recommendedName>
</protein>
<dbReference type="Proteomes" id="UP000006327">
    <property type="component" value="Unassembled WGS sequence"/>
</dbReference>
<dbReference type="eggNOG" id="ENOG5032VV3">
    <property type="taxonomic scope" value="Bacteria"/>
</dbReference>
<organism evidence="2 3">
    <name type="scientific">Paraglaciecola arctica BSs20135</name>
    <dbReference type="NCBI Taxonomy" id="493475"/>
    <lineage>
        <taxon>Bacteria</taxon>
        <taxon>Pseudomonadati</taxon>
        <taxon>Pseudomonadota</taxon>
        <taxon>Gammaproteobacteria</taxon>
        <taxon>Alteromonadales</taxon>
        <taxon>Alteromonadaceae</taxon>
        <taxon>Paraglaciecola</taxon>
    </lineage>
</organism>
<dbReference type="EMBL" id="BAEO01000027">
    <property type="protein sequence ID" value="GAC19127.1"/>
    <property type="molecule type" value="Genomic_DNA"/>
</dbReference>
<evidence type="ECO:0008006" key="4">
    <source>
        <dbReference type="Google" id="ProtNLM"/>
    </source>
</evidence>
<gene>
    <name evidence="2" type="ORF">GARC_2160</name>
</gene>
<evidence type="ECO:0000313" key="2">
    <source>
        <dbReference type="EMBL" id="GAC19127.1"/>
    </source>
</evidence>